<sequence>MSEWSVEVSVGEAGPFHHRDLASVTAPTVWIHRVERAALVLGSSQRDDIIDHDAAAALGVEVCTRRSGGGLVLVDPDASCWIDVLIPPSHTLWSDDVNRAFHWVGDTWLRTLTGLGVPDLTVHTGRLEHAAEGRFLCFAGLGPGEVVQHRDGASDPSKVVGLSQRRQRHVARFQGLLVNGTDDDMLRACVRADAWPDGLSPEGVATGLADPVDLGVLPDAFLAALPGAAS</sequence>
<dbReference type="Proteomes" id="UP000011863">
    <property type="component" value="Chromosome"/>
</dbReference>
<dbReference type="SUPFAM" id="SSF55681">
    <property type="entry name" value="Class II aaRS and biotin synthetases"/>
    <property type="match status" value="1"/>
</dbReference>
<dbReference type="InterPro" id="IPR004143">
    <property type="entry name" value="BPL_LPL_catalytic"/>
</dbReference>
<reference evidence="2 3" key="1">
    <citation type="journal article" date="2013" name="Int. J. Syst. Evol. Microbiol.">
        <title>Ilumatobacter nonamiense sp. nov. and Ilumatobacter coccineum sp. nov., isolated from seashore sand.</title>
        <authorList>
            <person name="Matsumoto A."/>
            <person name="Kasai H."/>
            <person name="Matsuo Y."/>
            <person name="Shizuri Y."/>
            <person name="Ichikawa N."/>
            <person name="Fujita N."/>
            <person name="Omura S."/>
            <person name="Takahashi Y."/>
        </authorList>
    </citation>
    <scope>NUCLEOTIDE SEQUENCE [LARGE SCALE GENOMIC DNA]</scope>
    <source>
        <strain evidence="3">NBRC 103263 / KCTC 29153 / YM16-304</strain>
    </source>
</reference>
<dbReference type="PROSITE" id="PS51733">
    <property type="entry name" value="BPL_LPL_CATALYTIC"/>
    <property type="match status" value="1"/>
</dbReference>
<feature type="domain" description="BPL/LPL catalytic" evidence="1">
    <location>
        <begin position="23"/>
        <end position="220"/>
    </location>
</feature>
<proteinExistence type="predicted"/>
<dbReference type="OrthoDB" id="5241754at2"/>
<evidence type="ECO:0000259" key="1">
    <source>
        <dbReference type="PROSITE" id="PS51733"/>
    </source>
</evidence>
<organism evidence="2 3">
    <name type="scientific">Ilumatobacter coccineus (strain NBRC 103263 / KCTC 29153 / YM16-304)</name>
    <dbReference type="NCBI Taxonomy" id="1313172"/>
    <lineage>
        <taxon>Bacteria</taxon>
        <taxon>Bacillati</taxon>
        <taxon>Actinomycetota</taxon>
        <taxon>Acidimicrobiia</taxon>
        <taxon>Acidimicrobiales</taxon>
        <taxon>Ilumatobacteraceae</taxon>
        <taxon>Ilumatobacter</taxon>
    </lineage>
</organism>
<dbReference type="EMBL" id="AP012057">
    <property type="protein sequence ID" value="BAN02036.1"/>
    <property type="molecule type" value="Genomic_DNA"/>
</dbReference>
<keyword evidence="3" id="KW-1185">Reference proteome</keyword>
<accession>A0A6C7EDG2</accession>
<dbReference type="InterPro" id="IPR045864">
    <property type="entry name" value="aa-tRNA-synth_II/BPL/LPL"/>
</dbReference>
<dbReference type="Pfam" id="PF21948">
    <property type="entry name" value="LplA-B_cat"/>
    <property type="match status" value="1"/>
</dbReference>
<evidence type="ECO:0000313" key="3">
    <source>
        <dbReference type="Proteomes" id="UP000011863"/>
    </source>
</evidence>
<protein>
    <recommendedName>
        <fullName evidence="1">BPL/LPL catalytic domain-containing protein</fullName>
    </recommendedName>
</protein>
<gene>
    <name evidence="2" type="ORF">YM304_17220</name>
</gene>
<name>A0A6C7EDG2_ILUCY</name>
<evidence type="ECO:0000313" key="2">
    <source>
        <dbReference type="EMBL" id="BAN02036.1"/>
    </source>
</evidence>
<dbReference type="Gene3D" id="3.30.930.10">
    <property type="entry name" value="Bira Bifunctional Protein, Domain 2"/>
    <property type="match status" value="1"/>
</dbReference>
<dbReference type="AlphaFoldDB" id="A0A6C7EDG2"/>
<dbReference type="RefSeq" id="WP_015441283.1">
    <property type="nucleotide sequence ID" value="NC_020520.1"/>
</dbReference>
<dbReference type="KEGG" id="aym:YM304_17220"/>